<dbReference type="RefSeq" id="WP_055472548.1">
    <property type="nucleotide sequence ID" value="NZ_JBIRWE010000001.1"/>
</dbReference>
<protein>
    <recommendedName>
        <fullName evidence="1">Altered inheritance of mitochondria protein 6</fullName>
    </recommendedName>
</protein>
<sequence>MSRPSRRTLVTSLGGAMAGSFASPPRAWSAQPPAAEAPTSSAAAAVAALGTTPLRRAHAHNDYEHERPLADALSHGFTSVEADIWLIGGQLLVGHDLEDLTPERTLEALYLDPLVARVRANGGWVHRGHRIPLQLLIDLKNTGEETYLELDRRLRPYRRMLTSAADGRVRTGAVTPVISGERAARAPMEAQRLRYAFYDGRLEDLGTGVPVSFLPLVSANWTSVFTWQGLGPMPAAERAELREIVSAAHRDRQRVRFWATPDTPGQAREAVWQELLSADVDHINTDDLAGLQRFLTAYDRGRA</sequence>
<dbReference type="SUPFAM" id="SSF51695">
    <property type="entry name" value="PLC-like phosphodiesterases"/>
    <property type="match status" value="1"/>
</dbReference>
<feature type="compositionally biased region" description="Low complexity" evidence="2">
    <location>
        <begin position="29"/>
        <end position="41"/>
    </location>
</feature>
<organism evidence="3 4">
    <name type="scientific">Streptomyces pathocidini</name>
    <dbReference type="NCBI Taxonomy" id="1650571"/>
    <lineage>
        <taxon>Bacteria</taxon>
        <taxon>Bacillati</taxon>
        <taxon>Actinomycetota</taxon>
        <taxon>Actinomycetes</taxon>
        <taxon>Kitasatosporales</taxon>
        <taxon>Streptomycetaceae</taxon>
        <taxon>Streptomyces</taxon>
    </lineage>
</organism>
<dbReference type="PROSITE" id="PS51318">
    <property type="entry name" value="TAT"/>
    <property type="match status" value="1"/>
</dbReference>
<keyword evidence="4" id="KW-1185">Reference proteome</keyword>
<dbReference type="InterPro" id="IPR051236">
    <property type="entry name" value="HAT_RTT109-like"/>
</dbReference>
<dbReference type="CDD" id="cd08577">
    <property type="entry name" value="PI-PLCc_GDPD_SF_unchar3"/>
    <property type="match status" value="1"/>
</dbReference>
<accession>A0ABW7UL22</accession>
<gene>
    <name evidence="3" type="ORF">ACH429_04385</name>
</gene>
<proteinExistence type="predicted"/>
<dbReference type="InterPro" id="IPR017946">
    <property type="entry name" value="PLC-like_Pdiesterase_TIM-brl"/>
</dbReference>
<dbReference type="InterPro" id="IPR006311">
    <property type="entry name" value="TAT_signal"/>
</dbReference>
<feature type="region of interest" description="Disordered" evidence="2">
    <location>
        <begin position="22"/>
        <end position="41"/>
    </location>
</feature>
<dbReference type="PANTHER" id="PTHR31571">
    <property type="entry name" value="ALTERED INHERITANCE OF MITOCHONDRIA PROTEIN 6"/>
    <property type="match status" value="1"/>
</dbReference>
<name>A0ABW7UL22_9ACTN</name>
<dbReference type="Pfam" id="PF13653">
    <property type="entry name" value="GDPD_2"/>
    <property type="match status" value="1"/>
</dbReference>
<dbReference type="EMBL" id="JBIRWE010000001">
    <property type="protein sequence ID" value="MFI1963370.1"/>
    <property type="molecule type" value="Genomic_DNA"/>
</dbReference>
<reference evidence="3 4" key="1">
    <citation type="submission" date="2024-10" db="EMBL/GenBank/DDBJ databases">
        <title>The Natural Products Discovery Center: Release of the First 8490 Sequenced Strains for Exploring Actinobacteria Biosynthetic Diversity.</title>
        <authorList>
            <person name="Kalkreuter E."/>
            <person name="Kautsar S.A."/>
            <person name="Yang D."/>
            <person name="Bader C.D."/>
            <person name="Teijaro C.N."/>
            <person name="Fluegel L."/>
            <person name="Davis C.M."/>
            <person name="Simpson J.R."/>
            <person name="Lauterbach L."/>
            <person name="Steele A.D."/>
            <person name="Gui C."/>
            <person name="Meng S."/>
            <person name="Li G."/>
            <person name="Viehrig K."/>
            <person name="Ye F."/>
            <person name="Su P."/>
            <person name="Kiefer A.F."/>
            <person name="Nichols A."/>
            <person name="Cepeda A.J."/>
            <person name="Yan W."/>
            <person name="Fan B."/>
            <person name="Jiang Y."/>
            <person name="Adhikari A."/>
            <person name="Zheng C.-J."/>
            <person name="Schuster L."/>
            <person name="Cowan T.M."/>
            <person name="Smanski M.J."/>
            <person name="Chevrette M.G."/>
            <person name="De Carvalho L.P.S."/>
            <person name="Shen B."/>
        </authorList>
    </citation>
    <scope>NUCLEOTIDE SEQUENCE [LARGE SCALE GENOMIC DNA]</scope>
    <source>
        <strain evidence="3 4">NPDC020327</strain>
    </source>
</reference>
<evidence type="ECO:0000313" key="3">
    <source>
        <dbReference type="EMBL" id="MFI1963370.1"/>
    </source>
</evidence>
<evidence type="ECO:0000256" key="2">
    <source>
        <dbReference type="SAM" id="MobiDB-lite"/>
    </source>
</evidence>
<dbReference type="Proteomes" id="UP001611548">
    <property type="component" value="Unassembled WGS sequence"/>
</dbReference>
<dbReference type="InterPro" id="IPR039559">
    <property type="entry name" value="AIM6_PI-PLC-like_dom"/>
</dbReference>
<comment type="caution">
    <text evidence="3">The sequence shown here is derived from an EMBL/GenBank/DDBJ whole genome shotgun (WGS) entry which is preliminary data.</text>
</comment>
<evidence type="ECO:0000256" key="1">
    <source>
        <dbReference type="ARBA" id="ARBA00014286"/>
    </source>
</evidence>
<dbReference type="PANTHER" id="PTHR31571:SF1">
    <property type="entry name" value="ALTERED INHERITANCE OF MITOCHONDRIA PROTEIN 6"/>
    <property type="match status" value="1"/>
</dbReference>
<evidence type="ECO:0000313" key="4">
    <source>
        <dbReference type="Proteomes" id="UP001611548"/>
    </source>
</evidence>